<dbReference type="RefSeq" id="WP_345314058.1">
    <property type="nucleotide sequence ID" value="NZ_BAABIE010000015.1"/>
</dbReference>
<feature type="transmembrane region" description="Helical" evidence="1">
    <location>
        <begin position="245"/>
        <end position="265"/>
    </location>
</feature>
<reference evidence="3" key="1">
    <citation type="journal article" date="2019" name="Int. J. Syst. Evol. Microbiol.">
        <title>The Global Catalogue of Microorganisms (GCM) 10K type strain sequencing project: providing services to taxonomists for standard genome sequencing and annotation.</title>
        <authorList>
            <consortium name="The Broad Institute Genomics Platform"/>
            <consortium name="The Broad Institute Genome Sequencing Center for Infectious Disease"/>
            <person name="Wu L."/>
            <person name="Ma J."/>
        </authorList>
    </citation>
    <scope>NUCLEOTIDE SEQUENCE [LARGE SCALE GENOMIC DNA]</scope>
    <source>
        <strain evidence="3">JCM 18077</strain>
    </source>
</reference>
<protein>
    <recommendedName>
        <fullName evidence="4">Integral membrane protein</fullName>
    </recommendedName>
</protein>
<name>A0ABP8ZFX4_9ACTN</name>
<evidence type="ECO:0000313" key="3">
    <source>
        <dbReference type="Proteomes" id="UP001500822"/>
    </source>
</evidence>
<keyword evidence="1" id="KW-0812">Transmembrane</keyword>
<feature type="transmembrane region" description="Helical" evidence="1">
    <location>
        <begin position="189"/>
        <end position="211"/>
    </location>
</feature>
<feature type="transmembrane region" description="Helical" evidence="1">
    <location>
        <begin position="163"/>
        <end position="182"/>
    </location>
</feature>
<evidence type="ECO:0000313" key="2">
    <source>
        <dbReference type="EMBL" id="GAA4755594.1"/>
    </source>
</evidence>
<evidence type="ECO:0008006" key="4">
    <source>
        <dbReference type="Google" id="ProtNLM"/>
    </source>
</evidence>
<comment type="caution">
    <text evidence="2">The sequence shown here is derived from an EMBL/GenBank/DDBJ whole genome shotgun (WGS) entry which is preliminary data.</text>
</comment>
<gene>
    <name evidence="2" type="ORF">GCM10023217_29130</name>
</gene>
<dbReference type="Proteomes" id="UP001500822">
    <property type="component" value="Unassembled WGS sequence"/>
</dbReference>
<evidence type="ECO:0000256" key="1">
    <source>
        <dbReference type="SAM" id="Phobius"/>
    </source>
</evidence>
<dbReference type="EMBL" id="BAABIE010000015">
    <property type="protein sequence ID" value="GAA4755594.1"/>
    <property type="molecule type" value="Genomic_DNA"/>
</dbReference>
<accession>A0ABP8ZFX4</accession>
<proteinExistence type="predicted"/>
<sequence length="268" mass="27459">MRSLLTGLFLVLAAAGMIVAVPSTWVASHVVSADGFADAAAEAASKPVVQEFFAAKIAEEVAQSTDIPLAGAAVAPLATSYTQSPAFVADFTEVARQQHRWLFTQPGPETSRHQMELDVTPMVNRVLEQAPVPIEIDRKITVPVDQTRLTAGSMEGVGSALTVTAWISVIAGVIAALAALIFGRNRAAVLSWLGVGAVLAGGAGAALAAYLRTKAAESATGDLSTQQTVEAVADDVLAGLTSTSWIVAGVGLAVAVVGAGAALFLNRR</sequence>
<organism evidence="2 3">
    <name type="scientific">Gordonia alkaliphila</name>
    <dbReference type="NCBI Taxonomy" id="1053547"/>
    <lineage>
        <taxon>Bacteria</taxon>
        <taxon>Bacillati</taxon>
        <taxon>Actinomycetota</taxon>
        <taxon>Actinomycetes</taxon>
        <taxon>Mycobacteriales</taxon>
        <taxon>Gordoniaceae</taxon>
        <taxon>Gordonia</taxon>
    </lineage>
</organism>
<keyword evidence="1" id="KW-1133">Transmembrane helix</keyword>
<keyword evidence="3" id="KW-1185">Reference proteome</keyword>
<keyword evidence="1" id="KW-0472">Membrane</keyword>